<reference evidence="2 3" key="1">
    <citation type="submission" date="2017-03" db="EMBL/GenBank/DDBJ databases">
        <title>WGS assembly of Porphyra umbilicalis.</title>
        <authorList>
            <person name="Brawley S.H."/>
            <person name="Blouin N.A."/>
            <person name="Ficko-Blean E."/>
            <person name="Wheeler G.L."/>
            <person name="Lohr M."/>
            <person name="Goodson H.V."/>
            <person name="Jenkins J.W."/>
            <person name="Blaby-Haas C.E."/>
            <person name="Helliwell K.E."/>
            <person name="Chan C."/>
            <person name="Marriage T."/>
            <person name="Bhattacharya D."/>
            <person name="Klein A.S."/>
            <person name="Badis Y."/>
            <person name="Brodie J."/>
            <person name="Cao Y."/>
            <person name="Collen J."/>
            <person name="Dittami S.M."/>
            <person name="Gachon C.M."/>
            <person name="Green B.R."/>
            <person name="Karpowicz S."/>
            <person name="Kim J.W."/>
            <person name="Kudahl U."/>
            <person name="Lin S."/>
            <person name="Michel G."/>
            <person name="Mittag M."/>
            <person name="Olson B.J."/>
            <person name="Pangilinan J."/>
            <person name="Peng Y."/>
            <person name="Qiu H."/>
            <person name="Shu S."/>
            <person name="Singer J.T."/>
            <person name="Smith A.G."/>
            <person name="Sprecher B.N."/>
            <person name="Wagner V."/>
            <person name="Wang W."/>
            <person name="Wang Z.-Y."/>
            <person name="Yan J."/>
            <person name="Yarish C."/>
            <person name="Zoeuner-Riek S."/>
            <person name="Zhuang Y."/>
            <person name="Zou Y."/>
            <person name="Lindquist E.A."/>
            <person name="Grimwood J."/>
            <person name="Barry K."/>
            <person name="Rokhsar D.S."/>
            <person name="Schmutz J."/>
            <person name="Stiller J.W."/>
            <person name="Grossman A.R."/>
            <person name="Prochnik S.E."/>
        </authorList>
    </citation>
    <scope>NUCLEOTIDE SEQUENCE [LARGE SCALE GENOMIC DNA]</scope>
    <source>
        <strain evidence="2">4086291</strain>
    </source>
</reference>
<evidence type="ECO:0000256" key="1">
    <source>
        <dbReference type="SAM" id="SignalP"/>
    </source>
</evidence>
<evidence type="ECO:0000313" key="3">
    <source>
        <dbReference type="Proteomes" id="UP000218209"/>
    </source>
</evidence>
<gene>
    <name evidence="2" type="ORF">BU14_0050s0001</name>
</gene>
<keyword evidence="3" id="KW-1185">Reference proteome</keyword>
<evidence type="ECO:0000313" key="2">
    <source>
        <dbReference type="EMBL" id="OSX80528.1"/>
    </source>
</evidence>
<proteinExistence type="predicted"/>
<feature type="chain" id="PRO_5012643095" evidence="1">
    <location>
        <begin position="32"/>
        <end position="503"/>
    </location>
</feature>
<dbReference type="EMBL" id="KV918773">
    <property type="protein sequence ID" value="OSX80528.1"/>
    <property type="molecule type" value="Genomic_DNA"/>
</dbReference>
<keyword evidence="1" id="KW-0732">Signal</keyword>
<sequence length="503" mass="53470">MAPRTMKSMVTAAVVAGVAVAMFSLSRPVVAVPPNARFEVNVPTTDDVAASTTAVSTSVLNAVAVPTKQTLEVKPPTKLYVVETELPSSVVLKGEEICDYFKDECETGAGGMLFSKTEKLPVAQLGSIALDVLCEKYASKKIPICMAYLSTPTPTPKAVPTTLPFGLDLIPVCSALQFEPAFCKSFTAKNVPVQYHHLLPAELRPTPTPKPAPTPDAATALQLVLLQSFCAAQPDSTFCAREKVTSTIWAPAEPDSTASVQLAFFCLQFPKSPFCSILATPTPTPTPTSSAYELLLAELFKSGGGVLGDNVLFSKDKFSKFDKAIKRPVAGQAADAALPLGVSLIGKGICHKFPDHELCRAPPTPTPTPSPTPTPTAEELYLSILQKTIYVLYCNALPHGAGCLSGNAKDMPIDVFVSIKDLFCLKNFAKYPGCSVKVPMPTKAPTAAPVTGTIQGEVIFYKNFCQVFDDATVCKKMAPTPTPSPGSTAYPALCKLFPNTFYC</sequence>
<feature type="signal peptide" evidence="1">
    <location>
        <begin position="1"/>
        <end position="31"/>
    </location>
</feature>
<accession>A0A1X6PIK7</accession>
<dbReference type="Proteomes" id="UP000218209">
    <property type="component" value="Unassembled WGS sequence"/>
</dbReference>
<name>A0A1X6PIK7_PORUM</name>
<dbReference type="AlphaFoldDB" id="A0A1X6PIK7"/>
<protein>
    <submittedName>
        <fullName evidence="2">Uncharacterized protein</fullName>
    </submittedName>
</protein>
<organism evidence="2 3">
    <name type="scientific">Porphyra umbilicalis</name>
    <name type="common">Purple laver</name>
    <name type="synonym">Red alga</name>
    <dbReference type="NCBI Taxonomy" id="2786"/>
    <lineage>
        <taxon>Eukaryota</taxon>
        <taxon>Rhodophyta</taxon>
        <taxon>Bangiophyceae</taxon>
        <taxon>Bangiales</taxon>
        <taxon>Bangiaceae</taxon>
        <taxon>Porphyra</taxon>
    </lineage>
</organism>